<accession>A0A7I4CVS6</accession>
<sequence>MRKGRMARRGGRLRHHLVLMKRFQQGLAAPGTGIQSGVVRRTGGERRQHSKDQFRVRKGTGTGMGHQEGQHTAGKVLPRTVGDGRVVQQTRTGGGEELHRWVSMGLPRGPGSLSARG</sequence>
<organism evidence="2 3">
    <name type="scientific">Physcomitrium patens</name>
    <name type="common">Spreading-leaved earth moss</name>
    <name type="synonym">Physcomitrella patens</name>
    <dbReference type="NCBI Taxonomy" id="3218"/>
    <lineage>
        <taxon>Eukaryota</taxon>
        <taxon>Viridiplantae</taxon>
        <taxon>Streptophyta</taxon>
        <taxon>Embryophyta</taxon>
        <taxon>Bryophyta</taxon>
        <taxon>Bryophytina</taxon>
        <taxon>Bryopsida</taxon>
        <taxon>Funariidae</taxon>
        <taxon>Funariales</taxon>
        <taxon>Funariaceae</taxon>
        <taxon>Physcomitrium</taxon>
    </lineage>
</organism>
<evidence type="ECO:0000256" key="1">
    <source>
        <dbReference type="SAM" id="MobiDB-lite"/>
    </source>
</evidence>
<reference evidence="2" key="3">
    <citation type="submission" date="2020-12" db="UniProtKB">
        <authorList>
            <consortium name="EnsemblPlants"/>
        </authorList>
    </citation>
    <scope>IDENTIFICATION</scope>
</reference>
<gene>
    <name evidence="2" type="primary">LOC112277781</name>
</gene>
<dbReference type="EnsemblPlants" id="Pp3c26_2670V3.6">
    <property type="protein sequence ID" value="Pp3c26_2670V3.6"/>
    <property type="gene ID" value="Pp3c26_2670"/>
</dbReference>
<dbReference type="EMBL" id="ABEU02000026">
    <property type="status" value="NOT_ANNOTATED_CDS"/>
    <property type="molecule type" value="Genomic_DNA"/>
</dbReference>
<dbReference type="Proteomes" id="UP000006727">
    <property type="component" value="Chromosome 26"/>
</dbReference>
<feature type="region of interest" description="Disordered" evidence="1">
    <location>
        <begin position="91"/>
        <end position="117"/>
    </location>
</feature>
<proteinExistence type="predicted"/>
<evidence type="ECO:0000313" key="3">
    <source>
        <dbReference type="Proteomes" id="UP000006727"/>
    </source>
</evidence>
<keyword evidence="3" id="KW-1185">Reference proteome</keyword>
<evidence type="ECO:0000313" key="2">
    <source>
        <dbReference type="EnsemblPlants" id="Pp3c26_2670V3.6"/>
    </source>
</evidence>
<protein>
    <submittedName>
        <fullName evidence="2">Uncharacterized protein</fullName>
    </submittedName>
</protein>
<reference evidence="2 3" key="2">
    <citation type="journal article" date="2018" name="Plant J.">
        <title>The Physcomitrella patens chromosome-scale assembly reveals moss genome structure and evolution.</title>
        <authorList>
            <person name="Lang D."/>
            <person name="Ullrich K.K."/>
            <person name="Murat F."/>
            <person name="Fuchs J."/>
            <person name="Jenkins J."/>
            <person name="Haas F.B."/>
            <person name="Piednoel M."/>
            <person name="Gundlach H."/>
            <person name="Van Bel M."/>
            <person name="Meyberg R."/>
            <person name="Vives C."/>
            <person name="Morata J."/>
            <person name="Symeonidi A."/>
            <person name="Hiss M."/>
            <person name="Muchero W."/>
            <person name="Kamisugi Y."/>
            <person name="Saleh O."/>
            <person name="Blanc G."/>
            <person name="Decker E.L."/>
            <person name="van Gessel N."/>
            <person name="Grimwood J."/>
            <person name="Hayes R.D."/>
            <person name="Graham S.W."/>
            <person name="Gunter L.E."/>
            <person name="McDaniel S.F."/>
            <person name="Hoernstein S.N.W."/>
            <person name="Larsson A."/>
            <person name="Li F.W."/>
            <person name="Perroud P.F."/>
            <person name="Phillips J."/>
            <person name="Ranjan P."/>
            <person name="Rokshar D.S."/>
            <person name="Rothfels C.J."/>
            <person name="Schneider L."/>
            <person name="Shu S."/>
            <person name="Stevenson D.W."/>
            <person name="Thummler F."/>
            <person name="Tillich M."/>
            <person name="Villarreal Aguilar J.C."/>
            <person name="Widiez T."/>
            <person name="Wong G.K."/>
            <person name="Wymore A."/>
            <person name="Zhang Y."/>
            <person name="Zimmer A.D."/>
            <person name="Quatrano R.S."/>
            <person name="Mayer K.F.X."/>
            <person name="Goodstein D."/>
            <person name="Casacuberta J.M."/>
            <person name="Vandepoele K."/>
            <person name="Reski R."/>
            <person name="Cuming A.C."/>
            <person name="Tuskan G.A."/>
            <person name="Maumus F."/>
            <person name="Salse J."/>
            <person name="Schmutz J."/>
            <person name="Rensing S.A."/>
        </authorList>
    </citation>
    <scope>NUCLEOTIDE SEQUENCE [LARGE SCALE GENOMIC DNA]</scope>
    <source>
        <strain evidence="2 3">cv. Gransden 2004</strain>
    </source>
</reference>
<dbReference type="AlphaFoldDB" id="A0A7I4CVS6"/>
<name>A0A7I4CVS6_PHYPA</name>
<dbReference type="Gramene" id="Pp3c26_2670V3.7">
    <property type="protein sequence ID" value="Pp3c26_2670V3.7"/>
    <property type="gene ID" value="Pp3c26_2670"/>
</dbReference>
<reference evidence="2 3" key="1">
    <citation type="journal article" date="2008" name="Science">
        <title>The Physcomitrella genome reveals evolutionary insights into the conquest of land by plants.</title>
        <authorList>
            <person name="Rensing S."/>
            <person name="Lang D."/>
            <person name="Zimmer A."/>
            <person name="Terry A."/>
            <person name="Salamov A."/>
            <person name="Shapiro H."/>
            <person name="Nishiyama T."/>
            <person name="Perroud P.-F."/>
            <person name="Lindquist E."/>
            <person name="Kamisugi Y."/>
            <person name="Tanahashi T."/>
            <person name="Sakakibara K."/>
            <person name="Fujita T."/>
            <person name="Oishi K."/>
            <person name="Shin-I T."/>
            <person name="Kuroki Y."/>
            <person name="Toyoda A."/>
            <person name="Suzuki Y."/>
            <person name="Hashimoto A."/>
            <person name="Yamaguchi K."/>
            <person name="Sugano A."/>
            <person name="Kohara Y."/>
            <person name="Fujiyama A."/>
            <person name="Anterola A."/>
            <person name="Aoki S."/>
            <person name="Ashton N."/>
            <person name="Barbazuk W.B."/>
            <person name="Barker E."/>
            <person name="Bennetzen J."/>
            <person name="Bezanilla M."/>
            <person name="Blankenship R."/>
            <person name="Cho S.H."/>
            <person name="Dutcher S."/>
            <person name="Estelle M."/>
            <person name="Fawcett J.A."/>
            <person name="Gundlach H."/>
            <person name="Hanada K."/>
            <person name="Heyl A."/>
            <person name="Hicks K.A."/>
            <person name="Hugh J."/>
            <person name="Lohr M."/>
            <person name="Mayer K."/>
            <person name="Melkozernov A."/>
            <person name="Murata T."/>
            <person name="Nelson D."/>
            <person name="Pils B."/>
            <person name="Prigge M."/>
            <person name="Reiss B."/>
            <person name="Renner T."/>
            <person name="Rombauts S."/>
            <person name="Rushton P."/>
            <person name="Sanderfoot A."/>
            <person name="Schween G."/>
            <person name="Shiu S.-H."/>
            <person name="Stueber K."/>
            <person name="Theodoulou F.L."/>
            <person name="Tu H."/>
            <person name="Van de Peer Y."/>
            <person name="Verrier P.J."/>
            <person name="Waters E."/>
            <person name="Wood A."/>
            <person name="Yang L."/>
            <person name="Cove D."/>
            <person name="Cuming A."/>
            <person name="Hasebe M."/>
            <person name="Lucas S."/>
            <person name="Mishler D.B."/>
            <person name="Reski R."/>
            <person name="Grigoriev I."/>
            <person name="Quatrano R.S."/>
            <person name="Boore J.L."/>
        </authorList>
    </citation>
    <scope>NUCLEOTIDE SEQUENCE [LARGE SCALE GENOMIC DNA]</scope>
    <source>
        <strain evidence="2 3">cv. Gransden 2004</strain>
    </source>
</reference>
<dbReference type="Gramene" id="Pp3c26_2670V3.6">
    <property type="protein sequence ID" value="Pp3c26_2670V3.6"/>
    <property type="gene ID" value="Pp3c26_2670"/>
</dbReference>
<dbReference type="EnsemblPlants" id="Pp3c26_2670V3.7">
    <property type="protein sequence ID" value="Pp3c26_2670V3.7"/>
    <property type="gene ID" value="Pp3c26_2670"/>
</dbReference>